<sequence>MSFKKALVLLPVLVLLIIGGALLLLSFKTKSHNNHLISLHQQQIWLNLHTKSFLELIKDNLKLKKITFNNHKGEFEYQFSSFGYKAIIFELPNPYGVDLFFIEIFATLHYNSQDFSNNLHFFISL</sequence>
<dbReference type="Proteomes" id="UP000249746">
    <property type="component" value="Unassembled WGS sequence"/>
</dbReference>
<dbReference type="RefSeq" id="WP_111229688.1">
    <property type="nucleotide sequence ID" value="NZ_NBIU01000010.1"/>
</dbReference>
<dbReference type="OrthoDB" id="5325608at2"/>
<comment type="caution">
    <text evidence="1">The sequence shown here is derived from an EMBL/GenBank/DDBJ whole genome shotgun (WGS) entry which is preliminary data.</text>
</comment>
<dbReference type="AlphaFoldDB" id="A0A2W6MY73"/>
<name>A0A2W6MY73_9HELI</name>
<gene>
    <name evidence="1" type="ORF">B6S12_04840</name>
</gene>
<accession>A0A2W6MY73</accession>
<proteinExistence type="predicted"/>
<protein>
    <submittedName>
        <fullName evidence="1">Uncharacterized protein</fullName>
    </submittedName>
</protein>
<reference evidence="1 2" key="1">
    <citation type="submission" date="2017-03" db="EMBL/GenBank/DDBJ databases">
        <title>Genomic and clinical evidence uncovers the enterohepatic species Helicobacter valdiviensis as a potential human intestinal pathogen.</title>
        <authorList>
            <person name="Fresia P."/>
            <person name="Jara R."/>
            <person name="Sierra R."/>
            <person name="Ferres I."/>
            <person name="Greif G."/>
            <person name="Iraola G."/>
            <person name="Collado L."/>
        </authorList>
    </citation>
    <scope>NUCLEOTIDE SEQUENCE [LARGE SCALE GENOMIC DNA]</scope>
    <source>
        <strain evidence="1 2">WBE14</strain>
    </source>
</reference>
<dbReference type="EMBL" id="NBIU01000010">
    <property type="protein sequence ID" value="PZT48258.1"/>
    <property type="molecule type" value="Genomic_DNA"/>
</dbReference>
<keyword evidence="2" id="KW-1185">Reference proteome</keyword>
<evidence type="ECO:0000313" key="2">
    <source>
        <dbReference type="Proteomes" id="UP000249746"/>
    </source>
</evidence>
<organism evidence="1 2">
    <name type="scientific">Helicobacter valdiviensis</name>
    <dbReference type="NCBI Taxonomy" id="1458358"/>
    <lineage>
        <taxon>Bacteria</taxon>
        <taxon>Pseudomonadati</taxon>
        <taxon>Campylobacterota</taxon>
        <taxon>Epsilonproteobacteria</taxon>
        <taxon>Campylobacterales</taxon>
        <taxon>Helicobacteraceae</taxon>
        <taxon>Helicobacter</taxon>
    </lineage>
</organism>
<evidence type="ECO:0000313" key="1">
    <source>
        <dbReference type="EMBL" id="PZT48258.1"/>
    </source>
</evidence>